<dbReference type="EMBL" id="KQ982482">
    <property type="protein sequence ID" value="KYQ55933.1"/>
    <property type="molecule type" value="Genomic_DNA"/>
</dbReference>
<feature type="transmembrane region" description="Helical" evidence="2">
    <location>
        <begin position="272"/>
        <end position="289"/>
    </location>
</feature>
<protein>
    <submittedName>
        <fullName evidence="3">Uncharacterized protein</fullName>
    </submittedName>
</protein>
<keyword evidence="2" id="KW-0812">Transmembrane</keyword>
<sequence length="491" mass="55988">MNGRKCSGEQVETDLSEMFPWKRHCSPIFSHERALIDYIEVDIDCHINSFYDYSGCPAVVHCCIISLLDYLKCHEYIRMNAHICKVNPLAETSSGKAWTNELALCEIKAFIERSLEANFLATDPLAILDYLCNPSSSFFHLFGYVHATMNSACIYIYIYFTKHRARLEKRVRAADRRKTGSLSLLKIAFHVVKKFLFLMNPVQPLFTKRLHVVYYTNVMHREWTSQDVNDRSTRATRTENLKNGDSPVAGTETSLSYRLHGKSELKLRSVRTAIYGASLLCIALVSLVSDRRSREGRGRRQVESLMAARVQDPNFMSQCWSSKGNQVMSILHVLLKMPGGTYRQLPLCVTTTFVWTASARTKRKGYSYSSGKRANKWLGYPLRCHANYNTFGVGKSNIRRPARQPVAIDTREGTRESNVLASLMFSQSRYEKTVSVLSKVLRMSFSPIENRCHSIIKALALLATFTPYREMENEGDKTERWEGGGKKGALR</sequence>
<keyword evidence="2" id="KW-0472">Membrane</keyword>
<feature type="transmembrane region" description="Helical" evidence="2">
    <location>
        <begin position="138"/>
        <end position="160"/>
    </location>
</feature>
<feature type="region of interest" description="Disordered" evidence="1">
    <location>
        <begin position="229"/>
        <end position="249"/>
    </location>
</feature>
<proteinExistence type="predicted"/>
<evidence type="ECO:0000256" key="1">
    <source>
        <dbReference type="SAM" id="MobiDB-lite"/>
    </source>
</evidence>
<evidence type="ECO:0000313" key="3">
    <source>
        <dbReference type="EMBL" id="KYQ55933.1"/>
    </source>
</evidence>
<organism evidence="3 4">
    <name type="scientific">Mycetomoellerius zeteki</name>
    <dbReference type="NCBI Taxonomy" id="64791"/>
    <lineage>
        <taxon>Eukaryota</taxon>
        <taxon>Metazoa</taxon>
        <taxon>Ecdysozoa</taxon>
        <taxon>Arthropoda</taxon>
        <taxon>Hexapoda</taxon>
        <taxon>Insecta</taxon>
        <taxon>Pterygota</taxon>
        <taxon>Neoptera</taxon>
        <taxon>Endopterygota</taxon>
        <taxon>Hymenoptera</taxon>
        <taxon>Apocrita</taxon>
        <taxon>Aculeata</taxon>
        <taxon>Formicoidea</taxon>
        <taxon>Formicidae</taxon>
        <taxon>Myrmicinae</taxon>
        <taxon>Mycetomoellerius</taxon>
    </lineage>
</organism>
<feature type="compositionally biased region" description="Basic and acidic residues" evidence="1">
    <location>
        <begin position="229"/>
        <end position="242"/>
    </location>
</feature>
<dbReference type="Proteomes" id="UP000075809">
    <property type="component" value="Unassembled WGS sequence"/>
</dbReference>
<gene>
    <name evidence="3" type="ORF">ALC60_05216</name>
</gene>
<evidence type="ECO:0000256" key="2">
    <source>
        <dbReference type="SAM" id="Phobius"/>
    </source>
</evidence>
<name>A0A151X6A0_9HYME</name>
<evidence type="ECO:0000313" key="4">
    <source>
        <dbReference type="Proteomes" id="UP000075809"/>
    </source>
</evidence>
<accession>A0A151X6A0</accession>
<keyword evidence="2" id="KW-1133">Transmembrane helix</keyword>
<reference evidence="3 4" key="1">
    <citation type="submission" date="2015-09" db="EMBL/GenBank/DDBJ databases">
        <title>Trachymyrmex zeteki WGS genome.</title>
        <authorList>
            <person name="Nygaard S."/>
            <person name="Hu H."/>
            <person name="Boomsma J."/>
            <person name="Zhang G."/>
        </authorList>
    </citation>
    <scope>NUCLEOTIDE SEQUENCE [LARGE SCALE GENOMIC DNA]</scope>
    <source>
        <strain evidence="3">Tzet28-1</strain>
        <tissue evidence="3">Whole body</tissue>
    </source>
</reference>
<dbReference type="AlphaFoldDB" id="A0A151X6A0"/>
<keyword evidence="4" id="KW-1185">Reference proteome</keyword>